<comment type="caution">
    <text evidence="1">The sequence shown here is derived from an EMBL/GenBank/DDBJ whole genome shotgun (WGS) entry which is preliminary data.</text>
</comment>
<organism evidence="1 2">
    <name type="scientific">Scophthalmus maximus</name>
    <name type="common">Turbot</name>
    <name type="synonym">Psetta maxima</name>
    <dbReference type="NCBI Taxonomy" id="52904"/>
    <lineage>
        <taxon>Eukaryota</taxon>
        <taxon>Metazoa</taxon>
        <taxon>Chordata</taxon>
        <taxon>Craniata</taxon>
        <taxon>Vertebrata</taxon>
        <taxon>Euteleostomi</taxon>
        <taxon>Actinopterygii</taxon>
        <taxon>Neopterygii</taxon>
        <taxon>Teleostei</taxon>
        <taxon>Neoteleostei</taxon>
        <taxon>Acanthomorphata</taxon>
        <taxon>Carangaria</taxon>
        <taxon>Pleuronectiformes</taxon>
        <taxon>Pleuronectoidei</taxon>
        <taxon>Scophthalmidae</taxon>
        <taxon>Scophthalmus</taxon>
    </lineage>
</organism>
<dbReference type="AlphaFoldDB" id="A0A6A4SUJ6"/>
<name>A0A6A4SUJ6_SCOMX</name>
<dbReference type="Proteomes" id="UP000438429">
    <property type="component" value="Unassembled WGS sequence"/>
</dbReference>
<accession>A0A6A4SUJ6</accession>
<evidence type="ECO:0000313" key="2">
    <source>
        <dbReference type="Proteomes" id="UP000438429"/>
    </source>
</evidence>
<sequence>MKTTGFPLISCTDFSQSVQFEDSIERSNGGHHFLSKANPFRSVHNHEEKLELIMNRFYIVSIYSSYIRHLGVDSNDVINSTLLHECGFLQIALYAMR</sequence>
<protein>
    <submittedName>
        <fullName evidence="1">Uncharacterized protein</fullName>
    </submittedName>
</protein>
<evidence type="ECO:0000313" key="1">
    <source>
        <dbReference type="EMBL" id="KAF0036345.1"/>
    </source>
</evidence>
<gene>
    <name evidence="1" type="ORF">F2P81_011657</name>
</gene>
<dbReference type="EMBL" id="VEVO01000010">
    <property type="protein sequence ID" value="KAF0036345.1"/>
    <property type="molecule type" value="Genomic_DNA"/>
</dbReference>
<reference evidence="1 2" key="1">
    <citation type="submission" date="2019-06" db="EMBL/GenBank/DDBJ databases">
        <title>Draft genomes of female and male turbot (Scophthalmus maximus).</title>
        <authorList>
            <person name="Xu H."/>
            <person name="Xu X.-W."/>
            <person name="Shao C."/>
            <person name="Chen S."/>
        </authorList>
    </citation>
    <scope>NUCLEOTIDE SEQUENCE [LARGE SCALE GENOMIC DNA]</scope>
    <source>
        <strain evidence="1">Ysfricsl-2016a</strain>
        <tissue evidence="1">Blood</tissue>
    </source>
</reference>
<proteinExistence type="predicted"/>